<reference evidence="11 12" key="3">
    <citation type="journal article" date="2017" name="Mol. Plant Pathol.">
        <title>A gapless genome sequence of the fungus Botrytis cinerea.</title>
        <authorList>
            <person name="Van Kan J.A."/>
            <person name="Stassen J.H."/>
            <person name="Mosbach A."/>
            <person name="Van Der Lee T.A."/>
            <person name="Faino L."/>
            <person name="Farmer A.D."/>
            <person name="Papasotiriou D.G."/>
            <person name="Zhou S."/>
            <person name="Seidl M.F."/>
            <person name="Cottam E."/>
            <person name="Edel D."/>
            <person name="Hahn M."/>
            <person name="Schwartz D.C."/>
            <person name="Dietrich R.A."/>
            <person name="Widdison S."/>
            <person name="Scalliet G."/>
        </authorList>
    </citation>
    <scope>NUCLEOTIDE SEQUENCE [LARGE SCALE GENOMIC DNA]</scope>
    <source>
        <strain evidence="11 12">B05.10</strain>
    </source>
</reference>
<protein>
    <recommendedName>
        <fullName evidence="5">hydroxyacylglutathione hydrolase</fullName>
        <ecNumber evidence="5">3.1.2.6</ecNumber>
    </recommendedName>
    <alternativeName>
        <fullName evidence="9">Glyoxalase II</fullName>
    </alternativeName>
</protein>
<evidence type="ECO:0000256" key="5">
    <source>
        <dbReference type="ARBA" id="ARBA00011917"/>
    </source>
</evidence>
<evidence type="ECO:0000256" key="6">
    <source>
        <dbReference type="ARBA" id="ARBA00022723"/>
    </source>
</evidence>
<dbReference type="Proteomes" id="UP000001798">
    <property type="component" value="Chromosome 3"/>
</dbReference>
<gene>
    <name evidence="11" type="ORF">BCIN_03g05490</name>
</gene>
<dbReference type="Pfam" id="PF16123">
    <property type="entry name" value="HAGH_C"/>
    <property type="match status" value="1"/>
</dbReference>
<dbReference type="HAMAP" id="MF_01374">
    <property type="entry name" value="Glyoxalase_2"/>
    <property type="match status" value="1"/>
</dbReference>
<reference evidence="11 12" key="1">
    <citation type="journal article" date="2011" name="PLoS Genet.">
        <title>Genomic analysis of the necrotrophic fungal pathogens Sclerotinia sclerotiorum and Botrytis cinerea.</title>
        <authorList>
            <person name="Amselem J."/>
            <person name="Cuomo C.A."/>
            <person name="van Kan J.A."/>
            <person name="Viaud M."/>
            <person name="Benito E.P."/>
            <person name="Couloux A."/>
            <person name="Coutinho P.M."/>
            <person name="de Vries R.P."/>
            <person name="Dyer P.S."/>
            <person name="Fillinger S."/>
            <person name="Fournier E."/>
            <person name="Gout L."/>
            <person name="Hahn M."/>
            <person name="Kohn L."/>
            <person name="Lapalu N."/>
            <person name="Plummer K.M."/>
            <person name="Pradier J.M."/>
            <person name="Quevillon E."/>
            <person name="Sharon A."/>
            <person name="Simon A."/>
            <person name="ten Have A."/>
            <person name="Tudzynski B."/>
            <person name="Tudzynski P."/>
            <person name="Wincker P."/>
            <person name="Andrew M."/>
            <person name="Anthouard V."/>
            <person name="Beever R.E."/>
            <person name="Beffa R."/>
            <person name="Benoit I."/>
            <person name="Bouzid O."/>
            <person name="Brault B."/>
            <person name="Chen Z."/>
            <person name="Choquer M."/>
            <person name="Collemare J."/>
            <person name="Cotton P."/>
            <person name="Danchin E.G."/>
            <person name="Da Silva C."/>
            <person name="Gautier A."/>
            <person name="Giraud C."/>
            <person name="Giraud T."/>
            <person name="Gonzalez C."/>
            <person name="Grossetete S."/>
            <person name="Guldener U."/>
            <person name="Henrissat B."/>
            <person name="Howlett B.J."/>
            <person name="Kodira C."/>
            <person name="Kretschmer M."/>
            <person name="Lappartient A."/>
            <person name="Leroch M."/>
            <person name="Levis C."/>
            <person name="Mauceli E."/>
            <person name="Neuveglise C."/>
            <person name="Oeser B."/>
            <person name="Pearson M."/>
            <person name="Poulain J."/>
            <person name="Poussereau N."/>
            <person name="Quesneville H."/>
            <person name="Rascle C."/>
            <person name="Schumacher J."/>
            <person name="Segurens B."/>
            <person name="Sexton A."/>
            <person name="Silva E."/>
            <person name="Sirven C."/>
            <person name="Soanes D.M."/>
            <person name="Talbot N.J."/>
            <person name="Templeton M."/>
            <person name="Yandava C."/>
            <person name="Yarden O."/>
            <person name="Zeng Q."/>
            <person name="Rollins J.A."/>
            <person name="Lebrun M.H."/>
            <person name="Dickman M."/>
        </authorList>
    </citation>
    <scope>NUCLEOTIDE SEQUENCE [LARGE SCALE GENOMIC DNA]</scope>
    <source>
        <strain evidence="11 12">B05.10</strain>
    </source>
</reference>
<comment type="pathway">
    <text evidence="3">Secondary metabolite metabolism; methylglyoxal degradation; (R)-lactate from methylglyoxal: step 2/2.</text>
</comment>
<evidence type="ECO:0000313" key="12">
    <source>
        <dbReference type="Proteomes" id="UP000001798"/>
    </source>
</evidence>
<dbReference type="SMART" id="SM00849">
    <property type="entry name" value="Lactamase_B"/>
    <property type="match status" value="1"/>
</dbReference>
<dbReference type="AlphaFoldDB" id="A0A384JCP8"/>
<comment type="cofactor">
    <cofactor evidence="2">
        <name>Zn(2+)</name>
        <dbReference type="ChEBI" id="CHEBI:29105"/>
    </cofactor>
</comment>
<comment type="similarity">
    <text evidence="4">Belongs to the metallo-beta-lactamase superfamily. Glyoxalase II family.</text>
</comment>
<reference evidence="11 12" key="2">
    <citation type="journal article" date="2012" name="Eukaryot. Cell">
        <title>Genome update of Botrytis cinerea strains B05.10 and T4.</title>
        <authorList>
            <person name="Staats M."/>
            <person name="van Kan J.A."/>
        </authorList>
    </citation>
    <scope>NUCLEOTIDE SEQUENCE [LARGE SCALE GENOMIC DNA]</scope>
    <source>
        <strain evidence="11 12">B05.10</strain>
    </source>
</reference>
<dbReference type="RefSeq" id="XP_024547795.1">
    <property type="nucleotide sequence ID" value="XM_024692022.1"/>
</dbReference>
<dbReference type="EMBL" id="CP009807">
    <property type="protein sequence ID" value="ATZ48323.1"/>
    <property type="molecule type" value="Genomic_DNA"/>
</dbReference>
<keyword evidence="8" id="KW-0862">Zinc</keyword>
<dbReference type="NCBIfam" id="TIGR03413">
    <property type="entry name" value="GSH_gloB"/>
    <property type="match status" value="1"/>
</dbReference>
<dbReference type="InterPro" id="IPR001279">
    <property type="entry name" value="Metallo-B-lactamas"/>
</dbReference>
<evidence type="ECO:0000256" key="2">
    <source>
        <dbReference type="ARBA" id="ARBA00001947"/>
    </source>
</evidence>
<dbReference type="InterPro" id="IPR036866">
    <property type="entry name" value="RibonucZ/Hydroxyglut_hydro"/>
</dbReference>
<dbReference type="GeneID" id="5441478"/>
<dbReference type="GO" id="GO:0019243">
    <property type="term" value="P:methylglyoxal catabolic process to D-lactate via S-lactoyl-glutathione"/>
    <property type="evidence" value="ECO:0007669"/>
    <property type="project" value="InterPro"/>
</dbReference>
<name>A0A384JCP8_BOTFB</name>
<dbReference type="Pfam" id="PF00753">
    <property type="entry name" value="Lactamase_B"/>
    <property type="match status" value="1"/>
</dbReference>
<dbReference type="PANTHER" id="PTHR11935:SF94">
    <property type="entry name" value="TENZING NORGAY, ISOFORM C"/>
    <property type="match status" value="1"/>
</dbReference>
<dbReference type="GO" id="GO:0046872">
    <property type="term" value="F:metal ion binding"/>
    <property type="evidence" value="ECO:0007669"/>
    <property type="project" value="UniProtKB-KW"/>
</dbReference>
<dbReference type="SUPFAM" id="SSF56281">
    <property type="entry name" value="Metallo-hydrolase/oxidoreductase"/>
    <property type="match status" value="1"/>
</dbReference>
<dbReference type="UniPathway" id="UPA00619">
    <property type="reaction ID" value="UER00676"/>
</dbReference>
<sequence>MLSKLLGKGIGRSFLSSKALLSSSSLLSSSLSSSSSSLLALGGLERGLSKNITSQSQRHIQIQKRKMHIQSIPMWEGSSNNYAYLVVDEGSRDAVIIDPASAEEVAPVLKEQIKDGKINLVAIVNTHHHWDHAGGNNKLLAYPEFKGKPVIGGKDCEGVTKTPKNGEGFTIGEINVKALYTPCHTQDSICWFMEDKSGKAIFTGDTLFHGGCGRFFEGTAEEMHTALNKTLAAVPDDTVVYPGHEYTKANVKFAVSVSQSKAVKALEAFADQNKETQGKFTIGDEKKHNVFMRMDDPEIQKATGETDPVEVMTKLRELKNNFKEPLAKF</sequence>
<comment type="catalytic activity">
    <reaction evidence="1">
        <text>an S-(2-hydroxyacyl)glutathione + H2O = a 2-hydroxy carboxylate + glutathione + H(+)</text>
        <dbReference type="Rhea" id="RHEA:21864"/>
        <dbReference type="ChEBI" id="CHEBI:15377"/>
        <dbReference type="ChEBI" id="CHEBI:15378"/>
        <dbReference type="ChEBI" id="CHEBI:57925"/>
        <dbReference type="ChEBI" id="CHEBI:58896"/>
        <dbReference type="ChEBI" id="CHEBI:71261"/>
        <dbReference type="EC" id="3.1.2.6"/>
    </reaction>
</comment>
<accession>A0A384JCP8</accession>
<dbReference type="InterPro" id="IPR032282">
    <property type="entry name" value="HAGH_C"/>
</dbReference>
<proteinExistence type="inferred from homology"/>
<keyword evidence="7" id="KW-0378">Hydrolase</keyword>
<dbReference type="VEuPathDB" id="FungiDB:Bcin03g05490"/>
<evidence type="ECO:0000256" key="9">
    <source>
        <dbReference type="ARBA" id="ARBA00031044"/>
    </source>
</evidence>
<evidence type="ECO:0000256" key="7">
    <source>
        <dbReference type="ARBA" id="ARBA00022801"/>
    </source>
</evidence>
<dbReference type="KEGG" id="bfu:BCIN_03g05490"/>
<feature type="domain" description="Metallo-beta-lactamase" evidence="10">
    <location>
        <begin position="80"/>
        <end position="244"/>
    </location>
</feature>
<evidence type="ECO:0000313" key="11">
    <source>
        <dbReference type="EMBL" id="ATZ48323.1"/>
    </source>
</evidence>
<organism evidence="11 12">
    <name type="scientific">Botryotinia fuckeliana (strain B05.10)</name>
    <name type="common">Noble rot fungus</name>
    <name type="synonym">Botrytis cinerea</name>
    <dbReference type="NCBI Taxonomy" id="332648"/>
    <lineage>
        <taxon>Eukaryota</taxon>
        <taxon>Fungi</taxon>
        <taxon>Dikarya</taxon>
        <taxon>Ascomycota</taxon>
        <taxon>Pezizomycotina</taxon>
        <taxon>Leotiomycetes</taxon>
        <taxon>Helotiales</taxon>
        <taxon>Sclerotiniaceae</taxon>
        <taxon>Botrytis</taxon>
    </lineage>
</organism>
<evidence type="ECO:0000259" key="10">
    <source>
        <dbReference type="SMART" id="SM00849"/>
    </source>
</evidence>
<dbReference type="OrthoDB" id="515692at2759"/>
<evidence type="ECO:0000256" key="4">
    <source>
        <dbReference type="ARBA" id="ARBA00006759"/>
    </source>
</evidence>
<evidence type="ECO:0000256" key="3">
    <source>
        <dbReference type="ARBA" id="ARBA00004963"/>
    </source>
</evidence>
<dbReference type="CDD" id="cd07723">
    <property type="entry name" value="hydroxyacylglutathione_hydrolase_MBL-fold"/>
    <property type="match status" value="1"/>
</dbReference>
<dbReference type="EC" id="3.1.2.6" evidence="5"/>
<dbReference type="GO" id="GO:0004416">
    <property type="term" value="F:hydroxyacylglutathione hydrolase activity"/>
    <property type="evidence" value="ECO:0007669"/>
    <property type="project" value="UniProtKB-EC"/>
</dbReference>
<dbReference type="InterPro" id="IPR035680">
    <property type="entry name" value="Clx_II_MBL"/>
</dbReference>
<evidence type="ECO:0000256" key="8">
    <source>
        <dbReference type="ARBA" id="ARBA00022833"/>
    </source>
</evidence>
<evidence type="ECO:0000256" key="1">
    <source>
        <dbReference type="ARBA" id="ARBA00001623"/>
    </source>
</evidence>
<dbReference type="PANTHER" id="PTHR11935">
    <property type="entry name" value="BETA LACTAMASE DOMAIN"/>
    <property type="match status" value="1"/>
</dbReference>
<dbReference type="Gene3D" id="3.60.15.10">
    <property type="entry name" value="Ribonuclease Z/Hydroxyacylglutathione hydrolase-like"/>
    <property type="match status" value="1"/>
</dbReference>
<keyword evidence="12" id="KW-1185">Reference proteome</keyword>
<keyword evidence="6" id="KW-0479">Metal-binding</keyword>
<dbReference type="InterPro" id="IPR017782">
    <property type="entry name" value="Hydroxyacylglutathione_Hdrlase"/>
</dbReference>